<organism evidence="3 4">
    <name type="scientific">Camelina sativa</name>
    <name type="common">False flax</name>
    <name type="synonym">Myagrum sativum</name>
    <dbReference type="NCBI Taxonomy" id="90675"/>
    <lineage>
        <taxon>Eukaryota</taxon>
        <taxon>Viridiplantae</taxon>
        <taxon>Streptophyta</taxon>
        <taxon>Embryophyta</taxon>
        <taxon>Tracheophyta</taxon>
        <taxon>Spermatophyta</taxon>
        <taxon>Magnoliopsida</taxon>
        <taxon>eudicotyledons</taxon>
        <taxon>Gunneridae</taxon>
        <taxon>Pentapetalae</taxon>
        <taxon>rosids</taxon>
        <taxon>malvids</taxon>
        <taxon>Brassicales</taxon>
        <taxon>Brassicaceae</taxon>
        <taxon>Camelineae</taxon>
        <taxon>Camelina</taxon>
    </lineage>
</organism>
<keyword evidence="3" id="KW-1185">Reference proteome</keyword>
<dbReference type="PANTHER" id="PTHR33710">
    <property type="entry name" value="BNAC02G09200D PROTEIN"/>
    <property type="match status" value="1"/>
</dbReference>
<keyword evidence="1" id="KW-0175">Coiled coil</keyword>
<sequence length="300" mass="35145">MPNSPKEVVFSFIYAVNCKYRRHQLWDEIEKLAMDPTINGKPWVAMGDFNQTLNPSESSAGSTRINKCMVDFRQCLLNVGFSDLSYRGNDFIWWNNQEANPLAKKLDRILINDNWLMEFPLAYAYFGDPEMSDHCPCCLRLGAATRTKGPFMVSHFLFQHEEILPRVFEFWNSTFIEGTKMFRFSKKLKLLKRVLKDLNREHYSDLEKRFKEAHSKLAAHQARLLANPSPLLSRLEKQAQKKWLTLALAEEKFLLQRSRVKWATSGDCNTAYFFRMVNSRRGINQIHYLETDSGQRIEEI</sequence>
<dbReference type="Pfam" id="PF03372">
    <property type="entry name" value="Exo_endo_phos"/>
    <property type="match status" value="1"/>
</dbReference>
<gene>
    <name evidence="4" type="primary">LOC104783414</name>
</gene>
<dbReference type="InterPro" id="IPR036691">
    <property type="entry name" value="Endo/exonu/phosph_ase_sf"/>
</dbReference>
<protein>
    <submittedName>
        <fullName evidence="4">Uncharacterized protein LOC104783414</fullName>
    </submittedName>
</protein>
<evidence type="ECO:0000313" key="3">
    <source>
        <dbReference type="Proteomes" id="UP000694864"/>
    </source>
</evidence>
<dbReference type="Proteomes" id="UP000694864">
    <property type="component" value="Chromosome 4"/>
</dbReference>
<evidence type="ECO:0000259" key="2">
    <source>
        <dbReference type="Pfam" id="PF03372"/>
    </source>
</evidence>
<name>A0ABM0YWG4_CAMSA</name>
<feature type="domain" description="Endonuclease/exonuclease/phosphatase" evidence="2">
    <location>
        <begin position="17"/>
        <end position="134"/>
    </location>
</feature>
<dbReference type="GeneID" id="104783414"/>
<dbReference type="InterPro" id="IPR005135">
    <property type="entry name" value="Endo/exonuclease/phosphatase"/>
</dbReference>
<dbReference type="PANTHER" id="PTHR33710:SF77">
    <property type="entry name" value="DNASE I-LIKE SUPERFAMILY PROTEIN"/>
    <property type="match status" value="1"/>
</dbReference>
<reference evidence="4" key="2">
    <citation type="submission" date="2025-08" db="UniProtKB">
        <authorList>
            <consortium name="RefSeq"/>
        </authorList>
    </citation>
    <scope>IDENTIFICATION</scope>
    <source>
        <tissue evidence="4">Leaf</tissue>
    </source>
</reference>
<dbReference type="Gene3D" id="3.60.10.10">
    <property type="entry name" value="Endonuclease/exonuclease/phosphatase"/>
    <property type="match status" value="1"/>
</dbReference>
<reference evidence="3" key="1">
    <citation type="journal article" date="2014" name="Nat. Commun.">
        <title>The emerging biofuel crop Camelina sativa retains a highly undifferentiated hexaploid genome structure.</title>
        <authorList>
            <person name="Kagale S."/>
            <person name="Koh C."/>
            <person name="Nixon J."/>
            <person name="Bollina V."/>
            <person name="Clarke W.E."/>
            <person name="Tuteja R."/>
            <person name="Spillane C."/>
            <person name="Robinson S.J."/>
            <person name="Links M.G."/>
            <person name="Clarke C."/>
            <person name="Higgins E.E."/>
            <person name="Huebert T."/>
            <person name="Sharpe A.G."/>
            <person name="Parkin I.A."/>
        </authorList>
    </citation>
    <scope>NUCLEOTIDE SEQUENCE [LARGE SCALE GENOMIC DNA]</scope>
    <source>
        <strain evidence="3">cv. DH55</strain>
    </source>
</reference>
<accession>A0ABM0YWG4</accession>
<proteinExistence type="predicted"/>
<evidence type="ECO:0000256" key="1">
    <source>
        <dbReference type="SAM" id="Coils"/>
    </source>
</evidence>
<dbReference type="RefSeq" id="XP_010506876.1">
    <property type="nucleotide sequence ID" value="XM_010508574.1"/>
</dbReference>
<evidence type="ECO:0000313" key="4">
    <source>
        <dbReference type="RefSeq" id="XP_010506876.1"/>
    </source>
</evidence>
<dbReference type="SUPFAM" id="SSF56219">
    <property type="entry name" value="DNase I-like"/>
    <property type="match status" value="1"/>
</dbReference>
<feature type="coiled-coil region" evidence="1">
    <location>
        <begin position="181"/>
        <end position="223"/>
    </location>
</feature>